<keyword evidence="3" id="KW-1185">Reference proteome</keyword>
<sequence length="181" mass="21560">MLDFCAYYAISWSIEPWTPPSTWIPPSEKWRNFLCEFQEEKEGSYWKNVLCNMLQEEIEPWAAWAAPSPTWRILPRGLQEEEEEKHITCKQKTRFSKIMATCIQAHQDGYDYIWIDTCCINSGDHSQQSQDINSMFECYKNSGICYVYLYNHDDYDHDHNDDNDNGYSYIFSFLETSSWFS</sequence>
<dbReference type="EMBL" id="JAACJM010000197">
    <property type="protein sequence ID" value="KAF5338300.1"/>
    <property type="molecule type" value="Genomic_DNA"/>
</dbReference>
<feature type="domain" description="Heterokaryon incompatibility" evidence="1">
    <location>
        <begin position="79"/>
        <end position="156"/>
    </location>
</feature>
<evidence type="ECO:0000313" key="2">
    <source>
        <dbReference type="EMBL" id="KAF5338300.1"/>
    </source>
</evidence>
<gene>
    <name evidence="2" type="ORF">D9758_015749</name>
</gene>
<proteinExistence type="predicted"/>
<dbReference type="Proteomes" id="UP000559256">
    <property type="component" value="Unassembled WGS sequence"/>
</dbReference>
<comment type="caution">
    <text evidence="2">The sequence shown here is derived from an EMBL/GenBank/DDBJ whole genome shotgun (WGS) entry which is preliminary data.</text>
</comment>
<dbReference type="Pfam" id="PF06985">
    <property type="entry name" value="HET"/>
    <property type="match status" value="1"/>
</dbReference>
<dbReference type="PANTHER" id="PTHR10622:SF10">
    <property type="entry name" value="HET DOMAIN-CONTAINING PROTEIN"/>
    <property type="match status" value="1"/>
</dbReference>
<evidence type="ECO:0000259" key="1">
    <source>
        <dbReference type="Pfam" id="PF06985"/>
    </source>
</evidence>
<evidence type="ECO:0000313" key="3">
    <source>
        <dbReference type="Proteomes" id="UP000559256"/>
    </source>
</evidence>
<organism evidence="2 3">
    <name type="scientific">Tetrapyrgos nigripes</name>
    <dbReference type="NCBI Taxonomy" id="182062"/>
    <lineage>
        <taxon>Eukaryota</taxon>
        <taxon>Fungi</taxon>
        <taxon>Dikarya</taxon>
        <taxon>Basidiomycota</taxon>
        <taxon>Agaricomycotina</taxon>
        <taxon>Agaricomycetes</taxon>
        <taxon>Agaricomycetidae</taxon>
        <taxon>Agaricales</taxon>
        <taxon>Marasmiineae</taxon>
        <taxon>Marasmiaceae</taxon>
        <taxon>Tetrapyrgos</taxon>
    </lineage>
</organism>
<reference evidence="2 3" key="1">
    <citation type="journal article" date="2020" name="ISME J.">
        <title>Uncovering the hidden diversity of litter-decomposition mechanisms in mushroom-forming fungi.</title>
        <authorList>
            <person name="Floudas D."/>
            <person name="Bentzer J."/>
            <person name="Ahren D."/>
            <person name="Johansson T."/>
            <person name="Persson P."/>
            <person name="Tunlid A."/>
        </authorList>
    </citation>
    <scope>NUCLEOTIDE SEQUENCE [LARGE SCALE GENOMIC DNA]</scope>
    <source>
        <strain evidence="2 3">CBS 291.85</strain>
    </source>
</reference>
<dbReference type="AlphaFoldDB" id="A0A8H5CAS6"/>
<protein>
    <recommendedName>
        <fullName evidence="1">Heterokaryon incompatibility domain-containing protein</fullName>
    </recommendedName>
</protein>
<accession>A0A8H5CAS6</accession>
<dbReference type="InterPro" id="IPR010730">
    <property type="entry name" value="HET"/>
</dbReference>
<dbReference type="PANTHER" id="PTHR10622">
    <property type="entry name" value="HET DOMAIN-CONTAINING PROTEIN"/>
    <property type="match status" value="1"/>
</dbReference>
<name>A0A8H5CAS6_9AGAR</name>